<keyword evidence="3" id="KW-1185">Reference proteome</keyword>
<name>A0ABQ8J5K8_DERPT</name>
<feature type="transmembrane region" description="Helical" evidence="1">
    <location>
        <begin position="93"/>
        <end position="110"/>
    </location>
</feature>
<gene>
    <name evidence="2" type="ORF">DERP_013098</name>
</gene>
<evidence type="ECO:0000256" key="1">
    <source>
        <dbReference type="SAM" id="Phobius"/>
    </source>
</evidence>
<sequence>MERLVCTDTDDMKKCKRFINTEFFYVADMINNNVGINKYLIGHFNLLWEMLYRKKKTLVVYIVSNNTNNKSTTTTIGPSTTAGNPPYIHNNHHRIGTILLIIGIAFGFCGDRRSRQNRLNRSFVTML</sequence>
<organism evidence="2 3">
    <name type="scientific">Dermatophagoides pteronyssinus</name>
    <name type="common">European house dust mite</name>
    <dbReference type="NCBI Taxonomy" id="6956"/>
    <lineage>
        <taxon>Eukaryota</taxon>
        <taxon>Metazoa</taxon>
        <taxon>Ecdysozoa</taxon>
        <taxon>Arthropoda</taxon>
        <taxon>Chelicerata</taxon>
        <taxon>Arachnida</taxon>
        <taxon>Acari</taxon>
        <taxon>Acariformes</taxon>
        <taxon>Sarcoptiformes</taxon>
        <taxon>Astigmata</taxon>
        <taxon>Psoroptidia</taxon>
        <taxon>Analgoidea</taxon>
        <taxon>Pyroglyphidae</taxon>
        <taxon>Dermatophagoidinae</taxon>
        <taxon>Dermatophagoides</taxon>
    </lineage>
</organism>
<keyword evidence="1" id="KW-1133">Transmembrane helix</keyword>
<accession>A0ABQ8J5K8</accession>
<proteinExistence type="predicted"/>
<reference evidence="2 3" key="1">
    <citation type="journal article" date="2018" name="J. Allergy Clin. Immunol.">
        <title>High-quality assembly of Dermatophagoides pteronyssinus genome and transcriptome reveals a wide range of novel allergens.</title>
        <authorList>
            <person name="Liu X.Y."/>
            <person name="Yang K.Y."/>
            <person name="Wang M.Q."/>
            <person name="Kwok J.S."/>
            <person name="Zeng X."/>
            <person name="Yang Z."/>
            <person name="Xiao X.J."/>
            <person name="Lau C.P."/>
            <person name="Li Y."/>
            <person name="Huang Z.M."/>
            <person name="Ba J.G."/>
            <person name="Yim A.K."/>
            <person name="Ouyang C.Y."/>
            <person name="Ngai S.M."/>
            <person name="Chan T.F."/>
            <person name="Leung E.L."/>
            <person name="Liu L."/>
            <person name="Liu Z.G."/>
            <person name="Tsui S.K."/>
        </authorList>
    </citation>
    <scope>NUCLEOTIDE SEQUENCE [LARGE SCALE GENOMIC DNA]</scope>
    <source>
        <strain evidence="2">Derp</strain>
    </source>
</reference>
<keyword evidence="1" id="KW-0472">Membrane</keyword>
<dbReference type="Proteomes" id="UP000887458">
    <property type="component" value="Unassembled WGS sequence"/>
</dbReference>
<evidence type="ECO:0000313" key="2">
    <source>
        <dbReference type="EMBL" id="KAH9417838.1"/>
    </source>
</evidence>
<evidence type="ECO:0000313" key="3">
    <source>
        <dbReference type="Proteomes" id="UP000887458"/>
    </source>
</evidence>
<comment type="caution">
    <text evidence="2">The sequence shown here is derived from an EMBL/GenBank/DDBJ whole genome shotgun (WGS) entry which is preliminary data.</text>
</comment>
<protein>
    <submittedName>
        <fullName evidence="2">Uncharacterized protein</fullName>
    </submittedName>
</protein>
<reference evidence="2 3" key="2">
    <citation type="journal article" date="2022" name="Mol. Biol. Evol.">
        <title>Comparative Genomics Reveals Insights into the Divergent Evolution of Astigmatic Mites and Household Pest Adaptations.</title>
        <authorList>
            <person name="Xiong Q."/>
            <person name="Wan A.T."/>
            <person name="Liu X."/>
            <person name="Fung C.S."/>
            <person name="Xiao X."/>
            <person name="Malainual N."/>
            <person name="Hou J."/>
            <person name="Wang L."/>
            <person name="Wang M."/>
            <person name="Yang K.Y."/>
            <person name="Cui Y."/>
            <person name="Leung E.L."/>
            <person name="Nong W."/>
            <person name="Shin S.K."/>
            <person name="Au S.W."/>
            <person name="Jeong K.Y."/>
            <person name="Chew F.T."/>
            <person name="Hui J.H."/>
            <person name="Leung T.F."/>
            <person name="Tungtrongchitr A."/>
            <person name="Zhong N."/>
            <person name="Liu Z."/>
            <person name="Tsui S.K."/>
        </authorList>
    </citation>
    <scope>NUCLEOTIDE SEQUENCE [LARGE SCALE GENOMIC DNA]</scope>
    <source>
        <strain evidence="2">Derp</strain>
    </source>
</reference>
<dbReference type="EMBL" id="NJHN03000072">
    <property type="protein sequence ID" value="KAH9417838.1"/>
    <property type="molecule type" value="Genomic_DNA"/>
</dbReference>
<keyword evidence="1" id="KW-0812">Transmembrane</keyword>